<feature type="chain" id="PRO_5040787471" evidence="2">
    <location>
        <begin position="19"/>
        <end position="1366"/>
    </location>
</feature>
<dbReference type="PANTHER" id="PTHR11440">
    <property type="entry name" value="LECITHIN-CHOLESTEROL ACYLTRANSFERASE-RELATED"/>
    <property type="match status" value="1"/>
</dbReference>
<keyword evidence="2" id="KW-0732">Signal</keyword>
<organism evidence="3 4">
    <name type="scientific">Paenibacillus soyae</name>
    <dbReference type="NCBI Taxonomy" id="2969249"/>
    <lineage>
        <taxon>Bacteria</taxon>
        <taxon>Bacillati</taxon>
        <taxon>Bacillota</taxon>
        <taxon>Bacilli</taxon>
        <taxon>Bacillales</taxon>
        <taxon>Paenibacillaceae</taxon>
        <taxon>Paenibacillus</taxon>
    </lineage>
</organism>
<sequence length="1366" mass="150672">MKRVLSALLLSTSLVVQSALPGADASTYALPSLALSYSEQEPNNTPEDNERYSLAGGENFVFTGAVSGKGFMEDLVDYYPFQVTKTGYLSVVLQETATANLLQMDIFDEYGNEIDDDNPNHLYEIHNVRLEQGRQYFVRVSVREGMIGSGFHYRMQVGFQAQAAPVDAFEPNNTRESAAATTLGASSSGKLEGVIGSADDQDWYRFEAAETGYFKLNLHNIPEGREYDFKLYNAEGVLIASTENRPGKIMHNVHGSAGQTFYVQVYSSNGFDLNDTYQLERIFTSSYDALSGDFHEWNNNLQTASVTNLGQTRSDVAEGTIHASNDEDWYAVRLAQSGNFQAQLLYRPSENYHIALYEADGDPLYSTEYFEEHEPKQLPLHYGNQGELFYVKVFASGGDYEPHDSYEFEVAQLDGDVYEPNNTKETYTSTKLGQTNGAYVNATLHNQQDVDWYLLSPYKTGYFTIDMNKMPLAGYAMKLYDESMQEVGTAKLVNGKPQVADVFGKKGQPFYLKVYSTAIGSVSPNPYEVTMYLGSSGLSENETESNDSFETANLLKDGVDKLGALSSSTDRDYYKFKTNGAGKVHFALEGPADRDYNLVVYDANKTLYKESRVPGNQADYVLDVPVNSNEIYALVYPASGSQTGAQAIYRLKAFYKAVAADAYENNDTTDRATEASVSATGTPRTFVGTIHAGTDMDYYKIVNTNLPYDLQIDLTNIPAGSNYDVKVLNQAGVVVASSEKAANQNESFSVIVPKNAIYYIGVYTQNNSYNAEQPYQLTLKKNGDVPIIIVPGFGGTALYGRDTDDGKVKNVWMNFNVSYTAELMLQNFFGEKEEYIGIHFKDKDAGLWDITDVAPESPMAGQDIYFQDMIADLKAEGYVAGQTLFGLPYYFIRDNTEHTEALKRRTDLAIERSGSSKVMLISHSNGGLIIKEAVQDSNYASKVGKWVALGTPWLGAPKALKAWIDGFDLDIPILANDLGRELAMHSPTAYGLIPSPSYHHLHGPVLTYYQKMSETRNDHYPVVIDDYFKMVDFLSNVNDGRNWDYLDFREDLMDQAWKKHATMYDLAQTNIPLYIISGEGEPTVGSYRYMKPVNDVSELANNGSVVFPEYISGDGTVPVLSSQGRPNFPVGTKNTVVYGVGGVEHTPLVIDPRNRLMVKQLLIYGNENPVADLRVVYKNRTGAASNTIGKTTPIASPEGITATVYSIPLTGQASTITLTLKNGEKTSIQMYANKTYFIEEKGAEVTVNNVGNALWITTPVDSGTVVSWTGADVTGITVYDLQNSEYMTSYDVQAATAYKTFTVSNSVAQPNKLKGVSVQEKPLIEEDGSGLPEEYESVDEESGLGLPGSFESIGGETGSGLPQAYE</sequence>
<reference evidence="3" key="1">
    <citation type="submission" date="2022-08" db="EMBL/GenBank/DDBJ databases">
        <title>The genomic sequence of strain Paenibacillus sp. SCIV0701.</title>
        <authorList>
            <person name="Zhao H."/>
        </authorList>
    </citation>
    <scope>NUCLEOTIDE SEQUENCE</scope>
    <source>
        <strain evidence="3">SCIV0701</strain>
    </source>
</reference>
<dbReference type="GO" id="GO:0006629">
    <property type="term" value="P:lipid metabolic process"/>
    <property type="evidence" value="ECO:0007669"/>
    <property type="project" value="InterPro"/>
</dbReference>
<dbReference type="EMBL" id="JANIPJ010000014">
    <property type="protein sequence ID" value="MCR2805991.1"/>
    <property type="molecule type" value="Genomic_DNA"/>
</dbReference>
<protein>
    <submittedName>
        <fullName evidence="3">Uncharacterized protein</fullName>
    </submittedName>
</protein>
<feature type="region of interest" description="Disordered" evidence="1">
    <location>
        <begin position="1324"/>
        <end position="1366"/>
    </location>
</feature>
<evidence type="ECO:0000256" key="2">
    <source>
        <dbReference type="SAM" id="SignalP"/>
    </source>
</evidence>
<dbReference type="Gene3D" id="3.40.50.1820">
    <property type="entry name" value="alpha/beta hydrolase"/>
    <property type="match status" value="1"/>
</dbReference>
<dbReference type="SUPFAM" id="SSF53474">
    <property type="entry name" value="alpha/beta-Hydrolases"/>
    <property type="match status" value="1"/>
</dbReference>
<dbReference type="SUPFAM" id="SSF89260">
    <property type="entry name" value="Collagen-binding domain"/>
    <property type="match status" value="4"/>
</dbReference>
<name>A0A9X2MSC0_9BACL</name>
<dbReference type="Gene3D" id="2.60.120.380">
    <property type="match status" value="6"/>
</dbReference>
<dbReference type="RefSeq" id="WP_257449029.1">
    <property type="nucleotide sequence ID" value="NZ_JANIPJ010000014.1"/>
</dbReference>
<dbReference type="Pfam" id="PF02450">
    <property type="entry name" value="LCAT"/>
    <property type="match status" value="1"/>
</dbReference>
<dbReference type="InterPro" id="IPR029058">
    <property type="entry name" value="AB_hydrolase_fold"/>
</dbReference>
<evidence type="ECO:0000313" key="3">
    <source>
        <dbReference type="EMBL" id="MCR2805991.1"/>
    </source>
</evidence>
<dbReference type="Proteomes" id="UP001141950">
    <property type="component" value="Unassembled WGS sequence"/>
</dbReference>
<dbReference type="GO" id="GO:0008374">
    <property type="term" value="F:O-acyltransferase activity"/>
    <property type="evidence" value="ECO:0007669"/>
    <property type="project" value="InterPro"/>
</dbReference>
<evidence type="ECO:0000313" key="4">
    <source>
        <dbReference type="Proteomes" id="UP001141950"/>
    </source>
</evidence>
<gene>
    <name evidence="3" type="ORF">NQZ67_19075</name>
</gene>
<dbReference type="InterPro" id="IPR003386">
    <property type="entry name" value="LACT/PDAT_acylTrfase"/>
</dbReference>
<evidence type="ECO:0000256" key="1">
    <source>
        <dbReference type="SAM" id="MobiDB-lite"/>
    </source>
</evidence>
<feature type="signal peptide" evidence="2">
    <location>
        <begin position="1"/>
        <end position="18"/>
    </location>
</feature>
<proteinExistence type="predicted"/>
<comment type="caution">
    <text evidence="3">The sequence shown here is derived from an EMBL/GenBank/DDBJ whole genome shotgun (WGS) entry which is preliminary data.</text>
</comment>
<feature type="compositionally biased region" description="Acidic residues" evidence="1">
    <location>
        <begin position="1325"/>
        <end position="1342"/>
    </location>
</feature>
<keyword evidence="4" id="KW-1185">Reference proteome</keyword>
<accession>A0A9X2MSC0</accession>